<evidence type="ECO:0000313" key="3">
    <source>
        <dbReference type="EMBL" id="CAK0807092.1"/>
    </source>
</evidence>
<accession>A0ABN9QML4</accession>
<comment type="caution">
    <text evidence="3">The sequence shown here is derived from an EMBL/GenBank/DDBJ whole genome shotgun (WGS) entry which is preliminary data.</text>
</comment>
<evidence type="ECO:0000313" key="4">
    <source>
        <dbReference type="Proteomes" id="UP001189429"/>
    </source>
</evidence>
<organism evidence="3 4">
    <name type="scientific">Prorocentrum cordatum</name>
    <dbReference type="NCBI Taxonomy" id="2364126"/>
    <lineage>
        <taxon>Eukaryota</taxon>
        <taxon>Sar</taxon>
        <taxon>Alveolata</taxon>
        <taxon>Dinophyceae</taxon>
        <taxon>Prorocentrales</taxon>
        <taxon>Prorocentraceae</taxon>
        <taxon>Prorocentrum</taxon>
    </lineage>
</organism>
<evidence type="ECO:0000256" key="2">
    <source>
        <dbReference type="SAM" id="SignalP"/>
    </source>
</evidence>
<proteinExistence type="predicted"/>
<evidence type="ECO:0000256" key="1">
    <source>
        <dbReference type="SAM" id="MobiDB-lite"/>
    </source>
</evidence>
<dbReference type="Proteomes" id="UP001189429">
    <property type="component" value="Unassembled WGS sequence"/>
</dbReference>
<protein>
    <submittedName>
        <fullName evidence="3">Uncharacterized protein</fullName>
    </submittedName>
</protein>
<gene>
    <name evidence="3" type="ORF">PCOR1329_LOCUS13078</name>
</gene>
<name>A0ABN9QML4_9DINO</name>
<reference evidence="3" key="1">
    <citation type="submission" date="2023-10" db="EMBL/GenBank/DDBJ databases">
        <authorList>
            <person name="Chen Y."/>
            <person name="Shah S."/>
            <person name="Dougan E. K."/>
            <person name="Thang M."/>
            <person name="Chan C."/>
        </authorList>
    </citation>
    <scope>NUCLEOTIDE SEQUENCE [LARGE SCALE GENOMIC DNA]</scope>
</reference>
<keyword evidence="4" id="KW-1185">Reference proteome</keyword>
<feature type="chain" id="PRO_5046965121" evidence="2">
    <location>
        <begin position="20"/>
        <end position="103"/>
    </location>
</feature>
<feature type="signal peptide" evidence="2">
    <location>
        <begin position="1"/>
        <end position="19"/>
    </location>
</feature>
<keyword evidence="2" id="KW-0732">Signal</keyword>
<dbReference type="EMBL" id="CAUYUJ010003846">
    <property type="protein sequence ID" value="CAK0807092.1"/>
    <property type="molecule type" value="Genomic_DNA"/>
</dbReference>
<feature type="region of interest" description="Disordered" evidence="1">
    <location>
        <begin position="61"/>
        <end position="103"/>
    </location>
</feature>
<sequence length="103" mass="10649">MMSAAAAAGLLICACLAAASRPQTFVGLEREGHEVDAVGEEGLIESSSRKRKAELSLAAASTSTLAAHPTPSRRPALPTRCAAARASTRRTPRPGWTAARHSA</sequence>